<accession>A0A1H7GCN9</accession>
<proteinExistence type="predicted"/>
<name>A0A1H7GCN9_9SPHN</name>
<dbReference type="STRING" id="1855283.SAMN05216382_0257"/>
<dbReference type="OrthoDB" id="7388866at2"/>
<reference evidence="2" key="1">
    <citation type="submission" date="2016-10" db="EMBL/GenBank/DDBJ databases">
        <authorList>
            <person name="Varghese N."/>
            <person name="Submissions S."/>
        </authorList>
    </citation>
    <scope>NUCLEOTIDE SEQUENCE [LARGE SCALE GENOMIC DNA]</scope>
    <source>
        <strain evidence="2">JS21-1</strain>
    </source>
</reference>
<evidence type="ECO:0000313" key="2">
    <source>
        <dbReference type="Proteomes" id="UP000199214"/>
    </source>
</evidence>
<gene>
    <name evidence="1" type="ORF">SAMN05216382_0257</name>
</gene>
<dbReference type="EMBL" id="FNZZ01000001">
    <property type="protein sequence ID" value="SEK36046.1"/>
    <property type="molecule type" value="Genomic_DNA"/>
</dbReference>
<organism evidence="1 2">
    <name type="scientific">Sphingomonas palmae</name>
    <dbReference type="NCBI Taxonomy" id="1855283"/>
    <lineage>
        <taxon>Bacteria</taxon>
        <taxon>Pseudomonadati</taxon>
        <taxon>Pseudomonadota</taxon>
        <taxon>Alphaproteobacteria</taxon>
        <taxon>Sphingomonadales</taxon>
        <taxon>Sphingomonadaceae</taxon>
        <taxon>Sphingomonas</taxon>
    </lineage>
</organism>
<dbReference type="RefSeq" id="WP_093002545.1">
    <property type="nucleotide sequence ID" value="NZ_FNZZ01000001.1"/>
</dbReference>
<evidence type="ECO:0008006" key="3">
    <source>
        <dbReference type="Google" id="ProtNLM"/>
    </source>
</evidence>
<dbReference type="Proteomes" id="UP000199214">
    <property type="component" value="Unassembled WGS sequence"/>
</dbReference>
<dbReference type="AlphaFoldDB" id="A0A1H7GCN9"/>
<sequence>MVDAPRFRHFAGIDWSGAVGERQKGIRVALCTNGNSAPALVRPKHIWSRAEVLDWIMHDLPPDTLVGLDLGTALPFFDRSGYFPEWTQSPPDARALWALVDRICAGDPHLSATSFVDHPDASRHFRRHGGRVGDLFPPGRGRWRLAEHAQAALGLSPVSNLNLVGAAQVGKSSLTGMRMLHRLSGAIPIWPFDRDPGHGSVVLEIYTTLAAREAGVRAGRSKLRDTAALNDALAGLGSEPVPDDGTIDDHSSDALLSAAWLRVAAARPELWHPSALTPEVARIEGWTFGAP</sequence>
<evidence type="ECO:0000313" key="1">
    <source>
        <dbReference type="EMBL" id="SEK36046.1"/>
    </source>
</evidence>
<protein>
    <recommendedName>
        <fullName evidence="3">DUF429 domain-containing protein</fullName>
    </recommendedName>
</protein>
<keyword evidence="2" id="KW-1185">Reference proteome</keyword>